<sequence>MPQEPTALIIVDVQNDFLPPTGSLAVAEGRDTLPRIYKFLEDEEWAAEWDLVVATQDWHPRGHVSFASSHEGGKPYTKIKIPKRHTGETAASEQGPEGDEMIDMFIWPDHCIPGTTGADIEEGLQERLKPWLAKGKLAIARKGYNMDFDAFSAFQGSIVTNAKDPLARTDEVNVIGPDVGSYLVGKGIKRCVVVGLATDYCVAQTTLSALSHTTGGKKAFQTFVYTPAVRGVNEDDSKKALANMKEKGATLIDDEHSLKAALK</sequence>
<evidence type="ECO:0000313" key="2">
    <source>
        <dbReference type="Proteomes" id="UP001241377"/>
    </source>
</evidence>
<dbReference type="EMBL" id="JASBWR010000044">
    <property type="protein sequence ID" value="KAJ9103675.1"/>
    <property type="molecule type" value="Genomic_DNA"/>
</dbReference>
<organism evidence="1 2">
    <name type="scientific">Naganishia cerealis</name>
    <dbReference type="NCBI Taxonomy" id="610337"/>
    <lineage>
        <taxon>Eukaryota</taxon>
        <taxon>Fungi</taxon>
        <taxon>Dikarya</taxon>
        <taxon>Basidiomycota</taxon>
        <taxon>Agaricomycotina</taxon>
        <taxon>Tremellomycetes</taxon>
        <taxon>Filobasidiales</taxon>
        <taxon>Filobasidiaceae</taxon>
        <taxon>Naganishia</taxon>
    </lineage>
</organism>
<keyword evidence="2" id="KW-1185">Reference proteome</keyword>
<feature type="non-terminal residue" evidence="1">
    <location>
        <position position="263"/>
    </location>
</feature>
<name>A0ACC2VW40_9TREE</name>
<comment type="caution">
    <text evidence="1">The sequence shown here is derived from an EMBL/GenBank/DDBJ whole genome shotgun (WGS) entry which is preliminary data.</text>
</comment>
<dbReference type="Proteomes" id="UP001241377">
    <property type="component" value="Unassembled WGS sequence"/>
</dbReference>
<reference evidence="1" key="1">
    <citation type="submission" date="2023-04" db="EMBL/GenBank/DDBJ databases">
        <title>Draft Genome sequencing of Naganishia species isolated from polar environments using Oxford Nanopore Technology.</title>
        <authorList>
            <person name="Leo P."/>
            <person name="Venkateswaran K."/>
        </authorList>
    </citation>
    <scope>NUCLEOTIDE SEQUENCE</scope>
    <source>
        <strain evidence="1">MNA-CCFEE 5261</strain>
    </source>
</reference>
<protein>
    <submittedName>
        <fullName evidence="1">Uncharacterized protein</fullName>
    </submittedName>
</protein>
<accession>A0ACC2VW40</accession>
<proteinExistence type="predicted"/>
<evidence type="ECO:0000313" key="1">
    <source>
        <dbReference type="EMBL" id="KAJ9103675.1"/>
    </source>
</evidence>
<gene>
    <name evidence="1" type="ORF">QFC19_004250</name>
</gene>